<name>A0AAN0IT10_AMPQE</name>
<protein>
    <recommendedName>
        <fullName evidence="1">Tc1-like transposase DDE domain-containing protein</fullName>
    </recommendedName>
</protein>
<dbReference type="InterPro" id="IPR036397">
    <property type="entry name" value="RNaseH_sf"/>
</dbReference>
<dbReference type="InterPro" id="IPR009057">
    <property type="entry name" value="Homeodomain-like_sf"/>
</dbReference>
<dbReference type="KEGG" id="aqu:105315721"/>
<reference evidence="2" key="2">
    <citation type="submission" date="2024-06" db="UniProtKB">
        <authorList>
            <consortium name="EnsemblMetazoa"/>
        </authorList>
    </citation>
    <scope>IDENTIFICATION</scope>
</reference>
<reference evidence="3" key="1">
    <citation type="journal article" date="2010" name="Nature">
        <title>The Amphimedon queenslandica genome and the evolution of animal complexity.</title>
        <authorList>
            <person name="Srivastava M."/>
            <person name="Simakov O."/>
            <person name="Chapman J."/>
            <person name="Fahey B."/>
            <person name="Gauthier M.E."/>
            <person name="Mitros T."/>
            <person name="Richards G.S."/>
            <person name="Conaco C."/>
            <person name="Dacre M."/>
            <person name="Hellsten U."/>
            <person name="Larroux C."/>
            <person name="Putnam N.H."/>
            <person name="Stanke M."/>
            <person name="Adamska M."/>
            <person name="Darling A."/>
            <person name="Degnan S.M."/>
            <person name="Oakley T.H."/>
            <person name="Plachetzki D.C."/>
            <person name="Zhai Y."/>
            <person name="Adamski M."/>
            <person name="Calcino A."/>
            <person name="Cummins S.F."/>
            <person name="Goodstein D.M."/>
            <person name="Harris C."/>
            <person name="Jackson D.J."/>
            <person name="Leys S.P."/>
            <person name="Shu S."/>
            <person name="Woodcroft B.J."/>
            <person name="Vervoort M."/>
            <person name="Kosik K.S."/>
            <person name="Manning G."/>
            <person name="Degnan B.M."/>
            <person name="Rokhsar D.S."/>
        </authorList>
    </citation>
    <scope>NUCLEOTIDE SEQUENCE [LARGE SCALE GENOMIC DNA]</scope>
</reference>
<feature type="domain" description="Tc1-like transposase DDE" evidence="1">
    <location>
        <begin position="154"/>
        <end position="291"/>
    </location>
</feature>
<dbReference type="PANTHER" id="PTHR46564:SF1">
    <property type="entry name" value="TRANSPOSASE"/>
    <property type="match status" value="1"/>
</dbReference>
<evidence type="ECO:0000313" key="2">
    <source>
        <dbReference type="EnsemblMetazoa" id="XP_011408761.1"/>
    </source>
</evidence>
<dbReference type="GeneID" id="105315721"/>
<dbReference type="NCBIfam" id="NF033545">
    <property type="entry name" value="transpos_IS630"/>
    <property type="match status" value="1"/>
</dbReference>
<dbReference type="SUPFAM" id="SSF46689">
    <property type="entry name" value="Homeodomain-like"/>
    <property type="match status" value="1"/>
</dbReference>
<dbReference type="RefSeq" id="XP_011408761.1">
    <property type="nucleotide sequence ID" value="XM_011410459.1"/>
</dbReference>
<dbReference type="Gene3D" id="1.10.10.10">
    <property type="entry name" value="Winged helix-like DNA-binding domain superfamily/Winged helix DNA-binding domain"/>
    <property type="match status" value="1"/>
</dbReference>
<dbReference type="PANTHER" id="PTHR46564">
    <property type="entry name" value="TRANSPOSASE"/>
    <property type="match status" value="1"/>
</dbReference>
<dbReference type="Pfam" id="PF13358">
    <property type="entry name" value="DDE_3"/>
    <property type="match status" value="1"/>
</dbReference>
<proteinExistence type="predicted"/>
<sequence>MSSCEPGRTRAYSNDMRWRIVWLKLSEELSSRQIAKRLCIGLGTVSRTIEIFRQTEDVEKRRITSRPHIRVLTDYHEFFILGLLMDHPALQLEELCHIIKEATNVNVSPPTICRLLKRYGYTRKIIRRIALQRSVAVRSLYLAQSYMYDSRCFIWLDETGNDRRNFLRKYGYALRGERATKHTFLSRGKRVNAILGLSLTGIVTRLLHEGTLDGNKFYDFVRGDLLPQLHSFDGEAVNSIVIMDNCAVHHCSEITALLHDCGIVTIYLPPYSPDLNPVEEAFSYIKSYLKLHEDVLEATNDPVPIINEAINSITSNMCKQWIAHSGYEIHKE</sequence>
<evidence type="ECO:0000259" key="1">
    <source>
        <dbReference type="Pfam" id="PF13358"/>
    </source>
</evidence>
<dbReference type="Proteomes" id="UP000007879">
    <property type="component" value="Unassembled WGS sequence"/>
</dbReference>
<dbReference type="InterPro" id="IPR047655">
    <property type="entry name" value="Transpos_IS630-like"/>
</dbReference>
<dbReference type="EnsemblMetazoa" id="XM_011410459.1">
    <property type="protein sequence ID" value="XP_011408761.1"/>
    <property type="gene ID" value="LOC105315721"/>
</dbReference>
<dbReference type="Gene3D" id="3.30.420.10">
    <property type="entry name" value="Ribonuclease H-like superfamily/Ribonuclease H"/>
    <property type="match status" value="1"/>
</dbReference>
<accession>A0AAN0IT10</accession>
<evidence type="ECO:0000313" key="3">
    <source>
        <dbReference type="Proteomes" id="UP000007879"/>
    </source>
</evidence>
<keyword evidence="3" id="KW-1185">Reference proteome</keyword>
<dbReference type="AlphaFoldDB" id="A0AAN0IT10"/>
<dbReference type="GO" id="GO:0003676">
    <property type="term" value="F:nucleic acid binding"/>
    <property type="evidence" value="ECO:0007669"/>
    <property type="project" value="InterPro"/>
</dbReference>
<dbReference type="InterPro" id="IPR036388">
    <property type="entry name" value="WH-like_DNA-bd_sf"/>
</dbReference>
<dbReference type="InterPro" id="IPR038717">
    <property type="entry name" value="Tc1-like_DDE_dom"/>
</dbReference>
<organism evidence="2 3">
    <name type="scientific">Amphimedon queenslandica</name>
    <name type="common">Sponge</name>
    <dbReference type="NCBI Taxonomy" id="400682"/>
    <lineage>
        <taxon>Eukaryota</taxon>
        <taxon>Metazoa</taxon>
        <taxon>Porifera</taxon>
        <taxon>Demospongiae</taxon>
        <taxon>Heteroscleromorpha</taxon>
        <taxon>Haplosclerida</taxon>
        <taxon>Niphatidae</taxon>
        <taxon>Amphimedon</taxon>
    </lineage>
</organism>